<feature type="domain" description="Pheophorbide a oxygenase" evidence="8">
    <location>
        <begin position="52"/>
        <end position="144"/>
    </location>
</feature>
<dbReference type="PANTHER" id="PTHR21266">
    <property type="entry name" value="IRON-SULFUR DOMAIN CONTAINING PROTEIN"/>
    <property type="match status" value="1"/>
</dbReference>
<dbReference type="GO" id="GO:0016020">
    <property type="term" value="C:membrane"/>
    <property type="evidence" value="ECO:0007669"/>
    <property type="project" value="UniProtKB-SubCell"/>
</dbReference>
<reference evidence="9" key="1">
    <citation type="submission" date="2015-04" db="UniProtKB">
        <authorList>
            <consortium name="EnsemblPlants"/>
        </authorList>
    </citation>
    <scope>IDENTIFICATION</scope>
    <source>
        <strain evidence="9">SL10</strain>
    </source>
</reference>
<dbReference type="EnsemblPlants" id="ONIVA03G39470.2">
    <property type="protein sequence ID" value="ONIVA03G39470.2"/>
    <property type="gene ID" value="ONIVA03G39470"/>
</dbReference>
<evidence type="ECO:0000313" key="9">
    <source>
        <dbReference type="EnsemblPlants" id="ONIVA03G39470.2"/>
    </source>
</evidence>
<reference evidence="9" key="2">
    <citation type="submission" date="2018-04" db="EMBL/GenBank/DDBJ databases">
        <title>OnivRS2 (Oryza nivara Reference Sequence Version 2).</title>
        <authorList>
            <person name="Zhang J."/>
            <person name="Kudrna D."/>
            <person name="Lee S."/>
            <person name="Talag J."/>
            <person name="Rajasekar S."/>
            <person name="Welchert J."/>
            <person name="Hsing Y.-I."/>
            <person name="Wing R.A."/>
        </authorList>
    </citation>
    <scope>NUCLEOTIDE SEQUENCE [LARGE SCALE GENOMIC DNA]</scope>
    <source>
        <strain evidence="9">SL10</strain>
    </source>
</reference>
<comment type="subcellular location">
    <subcellularLocation>
        <location evidence="1">Membrane</location>
    </subcellularLocation>
</comment>
<evidence type="ECO:0000259" key="8">
    <source>
        <dbReference type="Pfam" id="PF08417"/>
    </source>
</evidence>
<keyword evidence="3" id="KW-0809">Transit peptide</keyword>
<dbReference type="Gramene" id="ONIVA03G39470.2">
    <property type="protein sequence ID" value="ONIVA03G39470.2"/>
    <property type="gene ID" value="ONIVA03G39470"/>
</dbReference>
<dbReference type="Proteomes" id="UP000006591">
    <property type="component" value="Chromosome 3"/>
</dbReference>
<keyword evidence="10" id="KW-1185">Reference proteome</keyword>
<evidence type="ECO:0000256" key="5">
    <source>
        <dbReference type="ARBA" id="ARBA00023002"/>
    </source>
</evidence>
<dbReference type="PANTHER" id="PTHR21266:SF32">
    <property type="entry name" value="CHOLESTEROL 7-DESATURASE NVD"/>
    <property type="match status" value="1"/>
</dbReference>
<evidence type="ECO:0000256" key="2">
    <source>
        <dbReference type="ARBA" id="ARBA00022692"/>
    </source>
</evidence>
<dbReference type="AlphaFoldDB" id="A0A0E0GV83"/>
<organism evidence="9">
    <name type="scientific">Oryza nivara</name>
    <name type="common">Indian wild rice</name>
    <name type="synonym">Oryza sativa f. spontanea</name>
    <dbReference type="NCBI Taxonomy" id="4536"/>
    <lineage>
        <taxon>Eukaryota</taxon>
        <taxon>Viridiplantae</taxon>
        <taxon>Streptophyta</taxon>
        <taxon>Embryophyta</taxon>
        <taxon>Tracheophyta</taxon>
        <taxon>Spermatophyta</taxon>
        <taxon>Magnoliopsida</taxon>
        <taxon>Liliopsida</taxon>
        <taxon>Poales</taxon>
        <taxon>Poaceae</taxon>
        <taxon>BOP clade</taxon>
        <taxon>Oryzoideae</taxon>
        <taxon>Oryzeae</taxon>
        <taxon>Oryzinae</taxon>
        <taxon>Oryza</taxon>
    </lineage>
</organism>
<dbReference type="HOGENOM" id="CLU_003927_3_0_1"/>
<protein>
    <recommendedName>
        <fullName evidence="8">Pheophorbide a oxygenase domain-containing protein</fullName>
    </recommendedName>
</protein>
<feature type="transmembrane region" description="Helical" evidence="7">
    <location>
        <begin position="207"/>
        <end position="226"/>
    </location>
</feature>
<keyword evidence="2 7" id="KW-0812">Transmembrane</keyword>
<dbReference type="Pfam" id="PF08417">
    <property type="entry name" value="PaO"/>
    <property type="match status" value="1"/>
</dbReference>
<sequence>MLSCVTDSETFDLLSTVEFDQEGGLPIKMNIEELNIAGFHSNPEENWGYFKFIAPVTLIGSPFRAKPVVDQDNNNTNNKEQPEVTTVFFCIPVSPGRCRVIWANGYNLDGWFDKMIPRWWLHIKTNQVLDSDSSVLHIEERNYAAFGLDNWHKACYYCNHQIGCANPNPTVKQQLPQTPTRDQLLERYWSHVMQCTSCRAALKGMRALEIILQVAAVAVVGFLAAGKETAVMSGVQRAAVVAAAVLCFAASRWLANFIEKTFYFQDYVHADK</sequence>
<dbReference type="InterPro" id="IPR050584">
    <property type="entry name" value="Cholesterol_7-desaturase"/>
</dbReference>
<evidence type="ECO:0000256" key="1">
    <source>
        <dbReference type="ARBA" id="ARBA00004370"/>
    </source>
</evidence>
<keyword evidence="4 7" id="KW-1133">Transmembrane helix</keyword>
<evidence type="ECO:0000256" key="3">
    <source>
        <dbReference type="ARBA" id="ARBA00022946"/>
    </source>
</evidence>
<evidence type="ECO:0000313" key="10">
    <source>
        <dbReference type="Proteomes" id="UP000006591"/>
    </source>
</evidence>
<feature type="transmembrane region" description="Helical" evidence="7">
    <location>
        <begin position="238"/>
        <end position="255"/>
    </location>
</feature>
<name>A0A0E0GV83_ORYNI</name>
<dbReference type="GO" id="GO:0005737">
    <property type="term" value="C:cytoplasm"/>
    <property type="evidence" value="ECO:0007669"/>
    <property type="project" value="TreeGrafter"/>
</dbReference>
<evidence type="ECO:0000256" key="4">
    <source>
        <dbReference type="ARBA" id="ARBA00022989"/>
    </source>
</evidence>
<dbReference type="InterPro" id="IPR013626">
    <property type="entry name" value="PaO"/>
</dbReference>
<keyword evidence="5" id="KW-0560">Oxidoreductase</keyword>
<evidence type="ECO:0000256" key="7">
    <source>
        <dbReference type="SAM" id="Phobius"/>
    </source>
</evidence>
<dbReference type="SUPFAM" id="SSF55961">
    <property type="entry name" value="Bet v1-like"/>
    <property type="match status" value="1"/>
</dbReference>
<accession>A0A0E0GV83</accession>
<evidence type="ECO:0000256" key="6">
    <source>
        <dbReference type="ARBA" id="ARBA00023136"/>
    </source>
</evidence>
<keyword evidence="6 7" id="KW-0472">Membrane</keyword>
<proteinExistence type="predicted"/>
<dbReference type="GO" id="GO:0010277">
    <property type="term" value="F:chlorophyllide a oxygenase activity"/>
    <property type="evidence" value="ECO:0007669"/>
    <property type="project" value="InterPro"/>
</dbReference>